<organism evidence="1">
    <name type="scientific">Sphingomonas sp. NS2</name>
    <dbReference type="NCBI Taxonomy" id="908605"/>
    <lineage>
        <taxon>Bacteria</taxon>
        <taxon>Pseudomonadati</taxon>
        <taxon>Pseudomonadota</taxon>
        <taxon>Alphaproteobacteria</taxon>
        <taxon>Sphingomonadales</taxon>
        <taxon>Sphingomonadaceae</taxon>
        <taxon>Sphingomonas</taxon>
    </lineage>
</organism>
<geneLocation type="plasmid" evidence="1">
    <name>201</name>
</geneLocation>
<protein>
    <submittedName>
        <fullName evidence="1">Uncharacterized protein</fullName>
    </submittedName>
</protein>
<gene>
    <name evidence="1" type="ORF">plasmid201_007</name>
</gene>
<accession>A0A0D4ZYT7</accession>
<evidence type="ECO:0000313" key="1">
    <source>
        <dbReference type="EMBL" id="AJW29195.1"/>
    </source>
</evidence>
<reference evidence="1" key="1">
    <citation type="submission" date="2014-06" db="EMBL/GenBank/DDBJ databases">
        <title>Molecular and ecological studies on carbamate pesticide degrading bacteria isolated from agricultural soils.</title>
        <authorList>
            <person name="Kim D.-U."/>
            <person name="Ka J.-O."/>
        </authorList>
    </citation>
    <scope>NUCLEOTIDE SEQUENCE</scope>
    <source>
        <strain evidence="1">NS2</strain>
        <plasmid evidence="1">201</plasmid>
    </source>
</reference>
<sequence>MDENMTAMILRVIERAPQWLRHDLESKDTSARRRAEETLAAMIADALANQTGTCSQG</sequence>
<dbReference type="Pfam" id="PF20561">
    <property type="entry name" value="DUF6771"/>
    <property type="match status" value="1"/>
</dbReference>
<dbReference type="AlphaFoldDB" id="A0A0D4ZYT7"/>
<dbReference type="InterPro" id="IPR046662">
    <property type="entry name" value="DUF6771"/>
</dbReference>
<name>A0A0D4ZYT7_9SPHN</name>
<proteinExistence type="predicted"/>
<keyword evidence="1" id="KW-0614">Plasmid</keyword>
<dbReference type="EMBL" id="KM017070">
    <property type="protein sequence ID" value="AJW29195.1"/>
    <property type="molecule type" value="Genomic_DNA"/>
</dbReference>